<organism evidence="2 3">
    <name type="scientific">Neptunitalea lumnitzerae</name>
    <dbReference type="NCBI Taxonomy" id="2965509"/>
    <lineage>
        <taxon>Bacteria</taxon>
        <taxon>Pseudomonadati</taxon>
        <taxon>Bacteroidota</taxon>
        <taxon>Flavobacteriia</taxon>
        <taxon>Flavobacteriales</taxon>
        <taxon>Flavobacteriaceae</taxon>
        <taxon>Neptunitalea</taxon>
    </lineage>
</organism>
<dbReference type="Proteomes" id="UP001143543">
    <property type="component" value="Unassembled WGS sequence"/>
</dbReference>
<comment type="caution">
    <text evidence="2">The sequence shown here is derived from an EMBL/GenBank/DDBJ whole genome shotgun (WGS) entry which is preliminary data.</text>
</comment>
<protein>
    <recommendedName>
        <fullName evidence="4">DUF481 domain-containing protein</fullName>
    </recommendedName>
</protein>
<evidence type="ECO:0000313" key="3">
    <source>
        <dbReference type="Proteomes" id="UP001143543"/>
    </source>
</evidence>
<keyword evidence="1" id="KW-0732">Signal</keyword>
<keyword evidence="3" id="KW-1185">Reference proteome</keyword>
<gene>
    <name evidence="2" type="ORF">Y10_30830</name>
</gene>
<accession>A0ABQ5MMS6</accession>
<feature type="signal peptide" evidence="1">
    <location>
        <begin position="1"/>
        <end position="22"/>
    </location>
</feature>
<dbReference type="EMBL" id="BRVO01000004">
    <property type="protein sequence ID" value="GLB50715.1"/>
    <property type="molecule type" value="Genomic_DNA"/>
</dbReference>
<evidence type="ECO:0008006" key="4">
    <source>
        <dbReference type="Google" id="ProtNLM"/>
    </source>
</evidence>
<proteinExistence type="predicted"/>
<evidence type="ECO:0000256" key="1">
    <source>
        <dbReference type="SAM" id="SignalP"/>
    </source>
</evidence>
<feature type="chain" id="PRO_5045119531" description="DUF481 domain-containing protein" evidence="1">
    <location>
        <begin position="23"/>
        <end position="226"/>
    </location>
</feature>
<reference evidence="2" key="1">
    <citation type="submission" date="2022-07" db="EMBL/GenBank/DDBJ databases">
        <title>Taxonomy of Novel Oxalotrophic and Methylotrophic Bacteria.</title>
        <authorList>
            <person name="Sahin N."/>
            <person name="Tani A."/>
        </authorList>
    </citation>
    <scope>NUCLEOTIDE SEQUENCE</scope>
    <source>
        <strain evidence="2">Y10</strain>
    </source>
</reference>
<evidence type="ECO:0000313" key="2">
    <source>
        <dbReference type="EMBL" id="GLB50715.1"/>
    </source>
</evidence>
<name>A0ABQ5MMS6_9FLAO</name>
<sequence length="226" mass="26091">MKFKHLYVVVICLLLVTSVTNAQEDELFGNLSVGKSFAGSGNWGYSSALTYKHIFDEIGWRRLSGDFGTNYKYGVWGFKGGLSLQYTFDDEIVNSLEVRPWVGASLRNELINHLAMIQVGRLEWRNFFYDGVDNEAYIRTTFDVGFEYELHDLNLETWAVETGYTWYFLKDPAIGERYANSREFRFLFIKKLPKAKLIFGYKAEKFREFDGEDHGAAHTIHLAVAL</sequence>